<dbReference type="EMBL" id="WNYA01000001">
    <property type="protein sequence ID" value="KAG8598798.1"/>
    <property type="molecule type" value="Genomic_DNA"/>
</dbReference>
<organism evidence="3 4">
    <name type="scientific">Engystomops pustulosus</name>
    <name type="common">Tungara frog</name>
    <name type="synonym">Physalaemus pustulosus</name>
    <dbReference type="NCBI Taxonomy" id="76066"/>
    <lineage>
        <taxon>Eukaryota</taxon>
        <taxon>Metazoa</taxon>
        <taxon>Chordata</taxon>
        <taxon>Craniata</taxon>
        <taxon>Vertebrata</taxon>
        <taxon>Euteleostomi</taxon>
        <taxon>Amphibia</taxon>
        <taxon>Batrachia</taxon>
        <taxon>Anura</taxon>
        <taxon>Neobatrachia</taxon>
        <taxon>Hyloidea</taxon>
        <taxon>Leptodactylidae</taxon>
        <taxon>Leiuperinae</taxon>
        <taxon>Engystomops</taxon>
    </lineage>
</organism>
<dbReference type="InterPro" id="IPR052618">
    <property type="entry name" value="ComplexI_NDUFA12"/>
</dbReference>
<feature type="region of interest" description="Disordered" evidence="2">
    <location>
        <begin position="107"/>
        <end position="156"/>
    </location>
</feature>
<dbReference type="GO" id="GO:0005739">
    <property type="term" value="C:mitochondrion"/>
    <property type="evidence" value="ECO:0007669"/>
    <property type="project" value="TreeGrafter"/>
</dbReference>
<proteinExistence type="inferred from homology"/>
<protein>
    <recommendedName>
        <fullName evidence="5">NADH dehydrogenase [ubiquinone] 1 alpha subcomplex assembly factor 2</fullName>
    </recommendedName>
</protein>
<name>A0AAV7DMM9_ENGPU</name>
<evidence type="ECO:0008006" key="5">
    <source>
        <dbReference type="Google" id="ProtNLM"/>
    </source>
</evidence>
<feature type="compositionally biased region" description="Polar residues" evidence="2">
    <location>
        <begin position="136"/>
        <end position="147"/>
    </location>
</feature>
<reference evidence="3" key="1">
    <citation type="thesis" date="2020" institute="ProQuest LLC" country="789 East Eisenhower Parkway, Ann Arbor, MI, USA">
        <title>Comparative Genomics and Chromosome Evolution.</title>
        <authorList>
            <person name="Mudd A.B."/>
        </authorList>
    </citation>
    <scope>NUCLEOTIDE SEQUENCE</scope>
    <source>
        <strain evidence="3">237g6f4</strain>
        <tissue evidence="3">Blood</tissue>
    </source>
</reference>
<dbReference type="InterPro" id="IPR007763">
    <property type="entry name" value="NDUFA12"/>
</dbReference>
<gene>
    <name evidence="3" type="ORF">GDO81_002745</name>
</gene>
<dbReference type="GO" id="GO:0032981">
    <property type="term" value="P:mitochondrial respiratory chain complex I assembly"/>
    <property type="evidence" value="ECO:0007669"/>
    <property type="project" value="TreeGrafter"/>
</dbReference>
<comment type="similarity">
    <text evidence="1">Belongs to the complex I NDUFA12 subunit family.</text>
</comment>
<evidence type="ECO:0000256" key="2">
    <source>
        <dbReference type="SAM" id="MobiDB-lite"/>
    </source>
</evidence>
<keyword evidence="4" id="KW-1185">Reference proteome</keyword>
<evidence type="ECO:0000313" key="3">
    <source>
        <dbReference type="EMBL" id="KAG8598798.1"/>
    </source>
</evidence>
<comment type="caution">
    <text evidence="3">The sequence shown here is derived from an EMBL/GenBank/DDBJ whole genome shotgun (WGS) entry which is preliminary data.</text>
</comment>
<dbReference type="EMBL" id="WNYA01000001">
    <property type="protein sequence ID" value="KAG8598797.1"/>
    <property type="molecule type" value="Genomic_DNA"/>
</dbReference>
<evidence type="ECO:0000256" key="1">
    <source>
        <dbReference type="ARBA" id="ARBA00007355"/>
    </source>
</evidence>
<evidence type="ECO:0000313" key="4">
    <source>
        <dbReference type="Proteomes" id="UP000824782"/>
    </source>
</evidence>
<dbReference type="AlphaFoldDB" id="A0AAV7DMM9"/>
<dbReference type="Proteomes" id="UP000824782">
    <property type="component" value="Unassembled WGS sequence"/>
</dbReference>
<dbReference type="EMBL" id="WNYA01000001">
    <property type="protein sequence ID" value="KAG8598799.1"/>
    <property type="molecule type" value="Genomic_DNA"/>
</dbReference>
<dbReference type="PANTHER" id="PTHR32470">
    <property type="entry name" value="ADH DEHYDROGENASE [UBIQUINONE] 1 ALPHA SUBCOMPLEX ASSEMBLY FACTOR 2"/>
    <property type="match status" value="1"/>
</dbReference>
<sequence length="156" mass="18086">MERLRSLLQRTLGTVRQHMGTDQYGNKYYYIPEQKTWTGQAIRAKRMMEPVQKDVYKYETGHIPTEWEAWIRGKRKDPPTIEEILKNEQIRQEISAKGEEFLKMDATATAGEEDQPVKVQVKGHASARLYEKPTTSEEPSSTGNTFEPGTWNPKKK</sequence>
<dbReference type="PANTHER" id="PTHR32470:SF2">
    <property type="entry name" value="NADH DEHYDROGENASE [UBIQUINONE] 1 ALPHA SUBCOMPLEX ASSEMBLY FACTOR 2"/>
    <property type="match status" value="1"/>
</dbReference>
<accession>A0AAV7DMM9</accession>
<dbReference type="GO" id="GO:0045271">
    <property type="term" value="C:respiratory chain complex I"/>
    <property type="evidence" value="ECO:0007669"/>
    <property type="project" value="InterPro"/>
</dbReference>
<dbReference type="Pfam" id="PF05071">
    <property type="entry name" value="NDUFA12"/>
    <property type="match status" value="1"/>
</dbReference>